<gene>
    <name evidence="3" type="ORF">HMI49_20840</name>
</gene>
<dbReference type="SUPFAM" id="SSF51735">
    <property type="entry name" value="NAD(P)-binding Rossmann-fold domains"/>
    <property type="match status" value="1"/>
</dbReference>
<dbReference type="GO" id="GO:0000166">
    <property type="term" value="F:nucleotide binding"/>
    <property type="evidence" value="ECO:0007669"/>
    <property type="project" value="InterPro"/>
</dbReference>
<feature type="domain" description="Gfo/Idh/MocA-like oxidoreductase C-terminal" evidence="2">
    <location>
        <begin position="138"/>
        <end position="346"/>
    </location>
</feature>
<evidence type="ECO:0000259" key="1">
    <source>
        <dbReference type="Pfam" id="PF01408"/>
    </source>
</evidence>
<dbReference type="Pfam" id="PF01408">
    <property type="entry name" value="GFO_IDH_MocA"/>
    <property type="match status" value="1"/>
</dbReference>
<protein>
    <submittedName>
        <fullName evidence="3">Gfo/Idh/MocA family oxidoreductase</fullName>
    </submittedName>
</protein>
<organism evidence="3 4">
    <name type="scientific">Corallococcus exercitus</name>
    <dbReference type="NCBI Taxonomy" id="2316736"/>
    <lineage>
        <taxon>Bacteria</taxon>
        <taxon>Pseudomonadati</taxon>
        <taxon>Myxococcota</taxon>
        <taxon>Myxococcia</taxon>
        <taxon>Myxococcales</taxon>
        <taxon>Cystobacterineae</taxon>
        <taxon>Myxococcaceae</taxon>
        <taxon>Corallococcus</taxon>
    </lineage>
</organism>
<feature type="domain" description="Gfo/Idh/MocA-like oxidoreductase N-terminal" evidence="1">
    <location>
        <begin position="8"/>
        <end position="122"/>
    </location>
</feature>
<dbReference type="SUPFAM" id="SSF55347">
    <property type="entry name" value="Glyceraldehyde-3-phosphate dehydrogenase-like, C-terminal domain"/>
    <property type="match status" value="1"/>
</dbReference>
<dbReference type="GO" id="GO:0016491">
    <property type="term" value="F:oxidoreductase activity"/>
    <property type="evidence" value="ECO:0007669"/>
    <property type="project" value="TreeGrafter"/>
</dbReference>
<dbReference type="Gene3D" id="3.30.360.10">
    <property type="entry name" value="Dihydrodipicolinate Reductase, domain 2"/>
    <property type="match status" value="1"/>
</dbReference>
<evidence type="ECO:0000313" key="4">
    <source>
        <dbReference type="Proteomes" id="UP000563426"/>
    </source>
</evidence>
<dbReference type="InterPro" id="IPR000683">
    <property type="entry name" value="Gfo/Idh/MocA-like_OxRdtase_N"/>
</dbReference>
<dbReference type="Gene3D" id="3.40.50.720">
    <property type="entry name" value="NAD(P)-binding Rossmann-like Domain"/>
    <property type="match status" value="1"/>
</dbReference>
<dbReference type="GO" id="GO:0005737">
    <property type="term" value="C:cytoplasm"/>
    <property type="evidence" value="ECO:0007669"/>
    <property type="project" value="TreeGrafter"/>
</dbReference>
<proteinExistence type="predicted"/>
<dbReference type="RefSeq" id="WP_171436309.1">
    <property type="nucleotide sequence ID" value="NZ_JABFJV010000121.1"/>
</dbReference>
<dbReference type="InterPro" id="IPR004104">
    <property type="entry name" value="Gfo/Idh/MocA-like_OxRdtase_C"/>
</dbReference>
<evidence type="ECO:0000313" key="3">
    <source>
        <dbReference type="EMBL" id="NOK35650.1"/>
    </source>
</evidence>
<accession>A0A7Y4KKV3</accession>
<keyword evidence="4" id="KW-1185">Reference proteome</keyword>
<dbReference type="PANTHER" id="PTHR42840:SF5">
    <property type="entry name" value="NAD(P)-BINDING ROSSMANN-FOLD SUPERFAMILY PROTEIN"/>
    <property type="match status" value="1"/>
</dbReference>
<sequence length="366" mass="39722">MSRPIPLLLLGAGFSRGAHVPALRGLGGAFRVAGVFSRTRAKAEAVAGELPGPVEVFTDLDRALEAPGIEAVDVALPILPASDAIAAALGRGLHVFSEKPIAESVERARALLTLQARPEQVWYVAENFRFWETAWRVRELIAAGEIGTPLLCHYPTLVPIKSTPWFQTPWRREPGYAGGFLLDGGVHDIAALRLMLGEVAHVSAFVRGVDPALPPADTLAASLQFESGLVANYSVSYALEPVRLTPWGVAKALLSGAERPVRDRFGRKHIVGTHGSLFFMHDRVELIQGLKRTVFKVRSADMMVRQFEDFHAGVRAGQPIRNSPREALHDLAVIEALLTSARERQVIRPVRLEDTASRPAVAGGQS</sequence>
<dbReference type="GO" id="GO:0006740">
    <property type="term" value="P:NADPH regeneration"/>
    <property type="evidence" value="ECO:0007669"/>
    <property type="project" value="TreeGrafter"/>
</dbReference>
<dbReference type="AlphaFoldDB" id="A0A7Y4KKV3"/>
<dbReference type="Pfam" id="PF02894">
    <property type="entry name" value="GFO_IDH_MocA_C"/>
    <property type="match status" value="1"/>
</dbReference>
<reference evidence="3 4" key="1">
    <citation type="submission" date="2020-05" db="EMBL/GenBank/DDBJ databases">
        <authorList>
            <person name="Whitworth D."/>
        </authorList>
    </citation>
    <scope>NUCLEOTIDE SEQUENCE [LARGE SCALE GENOMIC DNA]</scope>
    <source>
        <strain evidence="3 4">AB043B</strain>
    </source>
</reference>
<dbReference type="Proteomes" id="UP000563426">
    <property type="component" value="Unassembled WGS sequence"/>
</dbReference>
<dbReference type="EMBL" id="JABFJV010000121">
    <property type="protein sequence ID" value="NOK35650.1"/>
    <property type="molecule type" value="Genomic_DNA"/>
</dbReference>
<evidence type="ECO:0000259" key="2">
    <source>
        <dbReference type="Pfam" id="PF02894"/>
    </source>
</evidence>
<name>A0A7Y4KKV3_9BACT</name>
<comment type="caution">
    <text evidence="3">The sequence shown here is derived from an EMBL/GenBank/DDBJ whole genome shotgun (WGS) entry which is preliminary data.</text>
</comment>
<dbReference type="PANTHER" id="PTHR42840">
    <property type="entry name" value="NAD(P)-BINDING ROSSMANN-FOLD SUPERFAMILY PROTEIN-RELATED"/>
    <property type="match status" value="1"/>
</dbReference>
<dbReference type="InterPro" id="IPR036291">
    <property type="entry name" value="NAD(P)-bd_dom_sf"/>
</dbReference>